<evidence type="ECO:0000259" key="3">
    <source>
        <dbReference type="PROSITE" id="PS50966"/>
    </source>
</evidence>
<dbReference type="PANTHER" id="PTHR31973">
    <property type="entry name" value="POLYPROTEIN, PUTATIVE-RELATED"/>
    <property type="match status" value="1"/>
</dbReference>
<evidence type="ECO:0000313" key="4">
    <source>
        <dbReference type="EMBL" id="KAJ0212858.1"/>
    </source>
</evidence>
<proteinExistence type="predicted"/>
<keyword evidence="5" id="KW-1185">Reference proteome</keyword>
<evidence type="ECO:0000256" key="2">
    <source>
        <dbReference type="SAM" id="Phobius"/>
    </source>
</evidence>
<gene>
    <name evidence="4" type="ORF">LSAT_V11C400192710</name>
</gene>
<dbReference type="EMBL" id="NBSK02000004">
    <property type="protein sequence ID" value="KAJ0212858.1"/>
    <property type="molecule type" value="Genomic_DNA"/>
</dbReference>
<name>A0A9R1VYQ0_LACSA</name>
<dbReference type="GO" id="GO:0008270">
    <property type="term" value="F:zinc ion binding"/>
    <property type="evidence" value="ECO:0007669"/>
    <property type="project" value="UniProtKB-KW"/>
</dbReference>
<dbReference type="InterPro" id="IPR007527">
    <property type="entry name" value="Znf_SWIM"/>
</dbReference>
<keyword evidence="2" id="KW-0812">Transmembrane</keyword>
<protein>
    <recommendedName>
        <fullName evidence="3">SWIM-type domain-containing protein</fullName>
    </recommendedName>
</protein>
<keyword evidence="2" id="KW-0472">Membrane</keyword>
<dbReference type="PANTHER" id="PTHR31973:SF185">
    <property type="entry name" value="TRANSPOSASE, MUDR, PLANT, MULE TRANSPOSASE DOMAIN-CONTAINING PROTEIN"/>
    <property type="match status" value="1"/>
</dbReference>
<keyword evidence="2" id="KW-1133">Transmembrane helix</keyword>
<feature type="domain" description="SWIM-type" evidence="3">
    <location>
        <begin position="211"/>
        <end position="243"/>
    </location>
</feature>
<dbReference type="Proteomes" id="UP000235145">
    <property type="component" value="Unassembled WGS sequence"/>
</dbReference>
<dbReference type="Pfam" id="PF04434">
    <property type="entry name" value="SWIM"/>
    <property type="match status" value="1"/>
</dbReference>
<keyword evidence="1" id="KW-0863">Zinc-finger</keyword>
<feature type="transmembrane region" description="Helical" evidence="2">
    <location>
        <begin position="54"/>
        <end position="79"/>
    </location>
</feature>
<reference evidence="4 5" key="1">
    <citation type="journal article" date="2017" name="Nat. Commun.">
        <title>Genome assembly with in vitro proximity ligation data and whole-genome triplication in lettuce.</title>
        <authorList>
            <person name="Reyes-Chin-Wo S."/>
            <person name="Wang Z."/>
            <person name="Yang X."/>
            <person name="Kozik A."/>
            <person name="Arikit S."/>
            <person name="Song C."/>
            <person name="Xia L."/>
            <person name="Froenicke L."/>
            <person name="Lavelle D.O."/>
            <person name="Truco M.J."/>
            <person name="Xia R."/>
            <person name="Zhu S."/>
            <person name="Xu C."/>
            <person name="Xu H."/>
            <person name="Xu X."/>
            <person name="Cox K."/>
            <person name="Korf I."/>
            <person name="Meyers B.C."/>
            <person name="Michelmore R.W."/>
        </authorList>
    </citation>
    <scope>NUCLEOTIDE SEQUENCE [LARGE SCALE GENOMIC DNA]</scope>
    <source>
        <strain evidence="5">cv. Salinas</strain>
        <tissue evidence="4">Seedlings</tissue>
    </source>
</reference>
<feature type="transmembrane region" description="Helical" evidence="2">
    <location>
        <begin position="99"/>
        <end position="121"/>
    </location>
</feature>
<dbReference type="PROSITE" id="PS50966">
    <property type="entry name" value="ZF_SWIM"/>
    <property type="match status" value="1"/>
</dbReference>
<evidence type="ECO:0000313" key="5">
    <source>
        <dbReference type="Proteomes" id="UP000235145"/>
    </source>
</evidence>
<keyword evidence="1" id="KW-0862">Zinc</keyword>
<organism evidence="4 5">
    <name type="scientific">Lactuca sativa</name>
    <name type="common">Garden lettuce</name>
    <dbReference type="NCBI Taxonomy" id="4236"/>
    <lineage>
        <taxon>Eukaryota</taxon>
        <taxon>Viridiplantae</taxon>
        <taxon>Streptophyta</taxon>
        <taxon>Embryophyta</taxon>
        <taxon>Tracheophyta</taxon>
        <taxon>Spermatophyta</taxon>
        <taxon>Magnoliopsida</taxon>
        <taxon>eudicotyledons</taxon>
        <taxon>Gunneridae</taxon>
        <taxon>Pentapetalae</taxon>
        <taxon>asterids</taxon>
        <taxon>campanulids</taxon>
        <taxon>Asterales</taxon>
        <taxon>Asteraceae</taxon>
        <taxon>Cichorioideae</taxon>
        <taxon>Cichorieae</taxon>
        <taxon>Lactucinae</taxon>
        <taxon>Lactuca</taxon>
    </lineage>
</organism>
<evidence type="ECO:0000256" key="1">
    <source>
        <dbReference type="PROSITE-ProRule" id="PRU00325"/>
    </source>
</evidence>
<keyword evidence="1" id="KW-0479">Metal-binding</keyword>
<sequence length="246" mass="27952">MDLAFTALTYICVRMCEHEESFNKLHVYLHNLRRTNLHTHTHIKTNLMDRFQSCFLAIGWVVHAFINCFLSVIFIGSVHLRGNYLKTMFVVVTKDGNNLNFPIAFGTAVENNLVSCTWFLMRLKESLGQGREATFISNMDDVISSCVDNVFTNSYHGYTWSLTIVLTPYAQMVLQRRMQKSIGWQATQIPQQISSPLPTNVYPVSDFKTTFVVDLNGHTCSCGKWRSLGITCGHAIAVHVIQTCMN</sequence>
<comment type="caution">
    <text evidence="4">The sequence shown here is derived from an EMBL/GenBank/DDBJ whole genome shotgun (WGS) entry which is preliminary data.</text>
</comment>
<dbReference type="AlphaFoldDB" id="A0A9R1VYQ0"/>
<accession>A0A9R1VYQ0</accession>